<accession>A0A366XX52</accession>
<dbReference type="Gene3D" id="1.10.520.20">
    <property type="entry name" value="N-terminal domain of the delta subunit of the F1F0-ATP synthase"/>
    <property type="match status" value="1"/>
</dbReference>
<keyword evidence="8" id="KW-1003">Cell membrane</keyword>
<evidence type="ECO:0000313" key="9">
    <source>
        <dbReference type="EMBL" id="RBW68724.1"/>
    </source>
</evidence>
<evidence type="ECO:0000256" key="7">
    <source>
        <dbReference type="ARBA" id="ARBA00023310"/>
    </source>
</evidence>
<dbReference type="NCBIfam" id="TIGR01145">
    <property type="entry name" value="ATP_synt_delta"/>
    <property type="match status" value="1"/>
</dbReference>
<dbReference type="GO" id="GO:0005886">
    <property type="term" value="C:plasma membrane"/>
    <property type="evidence" value="ECO:0007669"/>
    <property type="project" value="UniProtKB-SubCell"/>
</dbReference>
<dbReference type="PANTHER" id="PTHR11910">
    <property type="entry name" value="ATP SYNTHASE DELTA CHAIN"/>
    <property type="match status" value="1"/>
</dbReference>
<evidence type="ECO:0000313" key="10">
    <source>
        <dbReference type="Proteomes" id="UP000253314"/>
    </source>
</evidence>
<evidence type="ECO:0000256" key="3">
    <source>
        <dbReference type="ARBA" id="ARBA00022781"/>
    </source>
</evidence>
<reference evidence="9 10" key="1">
    <citation type="submission" date="2018-07" db="EMBL/GenBank/DDBJ databases">
        <title>Lottiidibacillus patelloidae gen. nov., sp. nov., isolated from the intestinal tract of a marine limpet and the reclassification of B. taeanensis BH030017T, B. algicola KMM 3737T and B. hwajinpoensis SW-72T as genus Lottiidibacillus.</title>
        <authorList>
            <person name="Liu R."/>
            <person name="Huang Z."/>
        </authorList>
    </citation>
    <scope>NUCLEOTIDE SEQUENCE [LARGE SCALE GENOMIC DNA]</scope>
    <source>
        <strain evidence="9 10">BH030017</strain>
    </source>
</reference>
<dbReference type="RefSeq" id="WP_113806951.1">
    <property type="nucleotide sequence ID" value="NZ_QOCW01000017.1"/>
</dbReference>
<dbReference type="Proteomes" id="UP000253314">
    <property type="component" value="Unassembled WGS sequence"/>
</dbReference>
<dbReference type="AlphaFoldDB" id="A0A366XX52"/>
<sequence>MSKDNEVVAKRYAAALFEIAKEQNVLAQVEKDMELVKDVVLNKAELQSFLAHPKVAVAKKQHVVKESFSKSVSQHVLNTLLLLVERHRGDIIDSVAVEFFKLAYEERSVAEAKVYSVKPLSDAEKASLSEIFAKKAGKKTLKIENKIDKNLLGGVKIQIGNRIYDGSVSGKLARIERQLVRK</sequence>
<comment type="caution">
    <text evidence="9">The sequence shown here is derived from an EMBL/GenBank/DDBJ whole genome shotgun (WGS) entry which is preliminary data.</text>
</comment>
<dbReference type="InterPro" id="IPR020781">
    <property type="entry name" value="ATPase_OSCP/d_CS"/>
</dbReference>
<keyword evidence="2 8" id="KW-0813">Transport</keyword>
<dbReference type="InterPro" id="IPR026015">
    <property type="entry name" value="ATP_synth_OSCP/delta_N_sf"/>
</dbReference>
<comment type="function">
    <text evidence="8">This protein is part of the stalk that links CF(0) to CF(1). It either transmits conformational changes from CF(0) to CF(1) or is implicated in proton conduction.</text>
</comment>
<keyword evidence="7 8" id="KW-0066">ATP synthesis</keyword>
<keyword evidence="5 8" id="KW-0472">Membrane</keyword>
<keyword evidence="4 8" id="KW-0406">Ion transport</keyword>
<evidence type="ECO:0000256" key="8">
    <source>
        <dbReference type="HAMAP-Rule" id="MF_01416"/>
    </source>
</evidence>
<dbReference type="GO" id="GO:0045259">
    <property type="term" value="C:proton-transporting ATP synthase complex"/>
    <property type="evidence" value="ECO:0007669"/>
    <property type="project" value="UniProtKB-KW"/>
</dbReference>
<evidence type="ECO:0000256" key="5">
    <source>
        <dbReference type="ARBA" id="ARBA00023136"/>
    </source>
</evidence>
<evidence type="ECO:0000256" key="4">
    <source>
        <dbReference type="ARBA" id="ARBA00023065"/>
    </source>
</evidence>
<dbReference type="OrthoDB" id="9802471at2"/>
<comment type="subcellular location">
    <subcellularLocation>
        <location evidence="8">Cell membrane</location>
        <topology evidence="8">Peripheral membrane protein</topology>
    </subcellularLocation>
    <subcellularLocation>
        <location evidence="1">Membrane</location>
    </subcellularLocation>
</comment>
<evidence type="ECO:0000256" key="1">
    <source>
        <dbReference type="ARBA" id="ARBA00004370"/>
    </source>
</evidence>
<proteinExistence type="inferred from homology"/>
<evidence type="ECO:0000256" key="2">
    <source>
        <dbReference type="ARBA" id="ARBA00022448"/>
    </source>
</evidence>
<organism evidence="9 10">
    <name type="scientific">Bacillus taeanensis</name>
    <dbReference type="NCBI Taxonomy" id="273032"/>
    <lineage>
        <taxon>Bacteria</taxon>
        <taxon>Bacillati</taxon>
        <taxon>Bacillota</taxon>
        <taxon>Bacilli</taxon>
        <taxon>Bacillales</taxon>
        <taxon>Bacillaceae</taxon>
        <taxon>Bacillus</taxon>
    </lineage>
</organism>
<protein>
    <recommendedName>
        <fullName evidence="8">ATP synthase subunit delta</fullName>
    </recommendedName>
    <alternativeName>
        <fullName evidence="8">ATP synthase F(1) sector subunit delta</fullName>
    </alternativeName>
    <alternativeName>
        <fullName evidence="8">F-type ATPase subunit delta</fullName>
        <shortName evidence="8">F-ATPase subunit delta</shortName>
    </alternativeName>
</protein>
<keyword evidence="3 8" id="KW-0375">Hydrogen ion transport</keyword>
<dbReference type="PRINTS" id="PR00125">
    <property type="entry name" value="ATPASEDELTA"/>
</dbReference>
<name>A0A366XX52_9BACI</name>
<comment type="similarity">
    <text evidence="8">Belongs to the ATPase delta chain family.</text>
</comment>
<dbReference type="SUPFAM" id="SSF47928">
    <property type="entry name" value="N-terminal domain of the delta subunit of the F1F0-ATP synthase"/>
    <property type="match status" value="1"/>
</dbReference>
<evidence type="ECO:0000256" key="6">
    <source>
        <dbReference type="ARBA" id="ARBA00023196"/>
    </source>
</evidence>
<dbReference type="HAMAP" id="MF_01416">
    <property type="entry name" value="ATP_synth_delta_bact"/>
    <property type="match status" value="1"/>
</dbReference>
<dbReference type="EMBL" id="QOCW01000017">
    <property type="protein sequence ID" value="RBW68724.1"/>
    <property type="molecule type" value="Genomic_DNA"/>
</dbReference>
<dbReference type="InterPro" id="IPR000711">
    <property type="entry name" value="ATPase_OSCP/dsu"/>
</dbReference>
<dbReference type="NCBIfam" id="NF004403">
    <property type="entry name" value="PRK05758.2-4"/>
    <property type="match status" value="1"/>
</dbReference>
<comment type="function">
    <text evidence="8">F(1)F(0) ATP synthase produces ATP from ADP in the presence of a proton or sodium gradient. F-type ATPases consist of two structural domains, F(1) containing the extramembraneous catalytic core and F(0) containing the membrane proton channel, linked together by a central stalk and a peripheral stalk. During catalysis, ATP synthesis in the catalytic domain of F(1) is coupled via a rotary mechanism of the central stalk subunits to proton translocation.</text>
</comment>
<dbReference type="Pfam" id="PF00213">
    <property type="entry name" value="OSCP"/>
    <property type="match status" value="1"/>
</dbReference>
<keyword evidence="10" id="KW-1185">Reference proteome</keyword>
<gene>
    <name evidence="8" type="primary">atpH</name>
    <name evidence="9" type="ORF">DS031_15335</name>
</gene>
<dbReference type="GO" id="GO:0046933">
    <property type="term" value="F:proton-transporting ATP synthase activity, rotational mechanism"/>
    <property type="evidence" value="ECO:0007669"/>
    <property type="project" value="UniProtKB-UniRule"/>
</dbReference>
<dbReference type="PROSITE" id="PS00389">
    <property type="entry name" value="ATPASE_DELTA"/>
    <property type="match status" value="1"/>
</dbReference>
<keyword evidence="6 8" id="KW-0139">CF(1)</keyword>